<dbReference type="EMBL" id="LHUJ01000263">
    <property type="protein sequence ID" value="KOR42358.1"/>
    <property type="molecule type" value="Genomic_DNA"/>
</dbReference>
<dbReference type="PROSITE" id="PS00012">
    <property type="entry name" value="PHOSPHOPANTETHEINE"/>
    <property type="match status" value="1"/>
</dbReference>
<dbReference type="InterPro" id="IPR036736">
    <property type="entry name" value="ACP-like_sf"/>
</dbReference>
<accession>A0AAP0ZJG8</accession>
<evidence type="ECO:0000313" key="6">
    <source>
        <dbReference type="Proteomes" id="UP000036790"/>
    </source>
</evidence>
<feature type="domain" description="Carrier" evidence="4">
    <location>
        <begin position="23"/>
        <end position="97"/>
    </location>
</feature>
<evidence type="ECO:0000256" key="1">
    <source>
        <dbReference type="ARBA" id="ARBA00022450"/>
    </source>
</evidence>
<dbReference type="RefSeq" id="WP_154582797.1">
    <property type="nucleotide sequence ID" value="NZ_LHUJ01000263.1"/>
</dbReference>
<dbReference type="SUPFAM" id="SSF47336">
    <property type="entry name" value="ACP-like"/>
    <property type="match status" value="1"/>
</dbReference>
<reference evidence="5 6" key="1">
    <citation type="submission" date="2015-07" db="EMBL/GenBank/DDBJ databases">
        <authorList>
            <consortium name="Consortium for Microbial Forensics and Genomics (microFORGE)"/>
            <person name="Knight B.M."/>
            <person name="Roberts D.P."/>
            <person name="Lin D."/>
            <person name="Hari K."/>
            <person name="Fletcher J."/>
            <person name="Melcher U."/>
            <person name="Blagden T."/>
            <person name="Winegar R.A."/>
        </authorList>
    </citation>
    <scope>NUCLEOTIDE SEQUENCE [LARGE SCALE GENOMIC DNA]</scope>
    <source>
        <strain evidence="5 6">X11-5A</strain>
    </source>
</reference>
<sequence length="158" mass="17053">GKLDRHALPLPARHDHAGHDDTPPHGELETLLHTLWSQLLRIDRIGRHDDFLALGGHSLLLVRLSGLLKQTGTAVPLSVLSAHTSLAAMATAIERWRETSTPPGVVAVRMDGDKRPLFLVHDFSGLDLYFSPLGQHIAADVPVYGLSAVALGAPQPHT</sequence>
<dbReference type="AlphaFoldDB" id="A0AAP0ZJG8"/>
<evidence type="ECO:0000256" key="2">
    <source>
        <dbReference type="ARBA" id="ARBA00022553"/>
    </source>
</evidence>
<dbReference type="Gene3D" id="3.40.50.1820">
    <property type="entry name" value="alpha/beta hydrolase"/>
    <property type="match status" value="1"/>
</dbReference>
<name>A0AAP0ZJG8_9XANT</name>
<proteinExistence type="predicted"/>
<gene>
    <name evidence="5" type="ORF">ADT25_15085</name>
</gene>
<feature type="region of interest" description="Disordered" evidence="3">
    <location>
        <begin position="1"/>
        <end position="24"/>
    </location>
</feature>
<dbReference type="GO" id="GO:0044550">
    <property type="term" value="P:secondary metabolite biosynthetic process"/>
    <property type="evidence" value="ECO:0007669"/>
    <property type="project" value="TreeGrafter"/>
</dbReference>
<dbReference type="InterPro" id="IPR006162">
    <property type="entry name" value="Ppantetheine_attach_site"/>
</dbReference>
<dbReference type="PROSITE" id="PS50075">
    <property type="entry name" value="CARRIER"/>
    <property type="match status" value="1"/>
</dbReference>
<dbReference type="InterPro" id="IPR009081">
    <property type="entry name" value="PP-bd_ACP"/>
</dbReference>
<protein>
    <recommendedName>
        <fullName evidence="4">Carrier domain-containing protein</fullName>
    </recommendedName>
</protein>
<organism evidence="5 6">
    <name type="scientific">Xanthomonas oryzae</name>
    <dbReference type="NCBI Taxonomy" id="347"/>
    <lineage>
        <taxon>Bacteria</taxon>
        <taxon>Pseudomonadati</taxon>
        <taxon>Pseudomonadota</taxon>
        <taxon>Gammaproteobacteria</taxon>
        <taxon>Lysobacterales</taxon>
        <taxon>Lysobacteraceae</taxon>
        <taxon>Xanthomonas</taxon>
    </lineage>
</organism>
<dbReference type="PANTHER" id="PTHR45527">
    <property type="entry name" value="NONRIBOSOMAL PEPTIDE SYNTHETASE"/>
    <property type="match status" value="1"/>
</dbReference>
<keyword evidence="2" id="KW-0597">Phosphoprotein</keyword>
<dbReference type="Proteomes" id="UP000036790">
    <property type="component" value="Unassembled WGS sequence"/>
</dbReference>
<evidence type="ECO:0000313" key="5">
    <source>
        <dbReference type="EMBL" id="KOR42358.1"/>
    </source>
</evidence>
<dbReference type="Pfam" id="PF00550">
    <property type="entry name" value="PP-binding"/>
    <property type="match status" value="1"/>
</dbReference>
<dbReference type="SUPFAM" id="SSF53474">
    <property type="entry name" value="alpha/beta-Hydrolases"/>
    <property type="match status" value="1"/>
</dbReference>
<feature type="non-terminal residue" evidence="5">
    <location>
        <position position="158"/>
    </location>
</feature>
<dbReference type="PANTHER" id="PTHR45527:SF1">
    <property type="entry name" value="FATTY ACID SYNTHASE"/>
    <property type="match status" value="1"/>
</dbReference>
<keyword evidence="1" id="KW-0596">Phosphopantetheine</keyword>
<dbReference type="GO" id="GO:0005737">
    <property type="term" value="C:cytoplasm"/>
    <property type="evidence" value="ECO:0007669"/>
    <property type="project" value="TreeGrafter"/>
</dbReference>
<comment type="caution">
    <text evidence="5">The sequence shown here is derived from an EMBL/GenBank/DDBJ whole genome shotgun (WGS) entry which is preliminary data.</text>
</comment>
<dbReference type="InterPro" id="IPR029058">
    <property type="entry name" value="AB_hydrolase_fold"/>
</dbReference>
<dbReference type="GO" id="GO:0043041">
    <property type="term" value="P:amino acid activation for nonribosomal peptide biosynthetic process"/>
    <property type="evidence" value="ECO:0007669"/>
    <property type="project" value="TreeGrafter"/>
</dbReference>
<evidence type="ECO:0000259" key="4">
    <source>
        <dbReference type="PROSITE" id="PS50075"/>
    </source>
</evidence>
<dbReference type="GO" id="GO:0031177">
    <property type="term" value="F:phosphopantetheine binding"/>
    <property type="evidence" value="ECO:0007669"/>
    <property type="project" value="TreeGrafter"/>
</dbReference>
<evidence type="ECO:0000256" key="3">
    <source>
        <dbReference type="SAM" id="MobiDB-lite"/>
    </source>
</evidence>
<reference evidence="5 6" key="2">
    <citation type="submission" date="2015-09" db="EMBL/GenBank/DDBJ databases">
        <title>Draft genome sequence of Xanthomonas oryzae pv. USA str. X11-5A.</title>
        <authorList>
            <person name="Knight B.M."/>
            <person name="Roberts D.P."/>
            <person name="Lin D."/>
            <person name="Hari K."/>
            <person name="Fletcher J."/>
            <person name="Melcher U."/>
            <person name="Blagden T."/>
            <person name="Winegar R.A."/>
        </authorList>
    </citation>
    <scope>NUCLEOTIDE SEQUENCE [LARGE SCALE GENOMIC DNA]</scope>
    <source>
        <strain evidence="5 6">X11-5A</strain>
    </source>
</reference>
<feature type="non-terminal residue" evidence="5">
    <location>
        <position position="1"/>
    </location>
</feature>